<dbReference type="InterPro" id="IPR058742">
    <property type="entry name" value="DUF7989"/>
</dbReference>
<feature type="compositionally biased region" description="Basic and acidic residues" evidence="1">
    <location>
        <begin position="1"/>
        <end position="21"/>
    </location>
</feature>
<evidence type="ECO:0000313" key="3">
    <source>
        <dbReference type="Proteomes" id="UP001596312"/>
    </source>
</evidence>
<keyword evidence="3" id="KW-1185">Reference proteome</keyword>
<evidence type="ECO:0000256" key="1">
    <source>
        <dbReference type="SAM" id="MobiDB-lite"/>
    </source>
</evidence>
<comment type="caution">
    <text evidence="2">The sequence shown here is derived from an EMBL/GenBank/DDBJ whole genome shotgun (WGS) entry which is preliminary data.</text>
</comment>
<name>A0ABD5V4L3_9EURY</name>
<proteinExistence type="predicted"/>
<accession>A0ABD5V4L3</accession>
<gene>
    <name evidence="2" type="ORF">ACFQGH_14310</name>
</gene>
<sequence>MTDEKQRMKDVDHTHPYDDRSAGALFARGPVVAADGGRDPNREPNESMKDVDHTPPHDEEGATRVFERGEEYDGDVVEE</sequence>
<dbReference type="Proteomes" id="UP001596312">
    <property type="component" value="Unassembled WGS sequence"/>
</dbReference>
<protein>
    <submittedName>
        <fullName evidence="2">Uncharacterized protein</fullName>
    </submittedName>
</protein>
<evidence type="ECO:0000313" key="2">
    <source>
        <dbReference type="EMBL" id="MFC6906365.1"/>
    </source>
</evidence>
<organism evidence="2 3">
    <name type="scientific">Halalkalicoccus tibetensis</name>
    <dbReference type="NCBI Taxonomy" id="175632"/>
    <lineage>
        <taxon>Archaea</taxon>
        <taxon>Methanobacteriati</taxon>
        <taxon>Methanobacteriota</taxon>
        <taxon>Stenosarchaea group</taxon>
        <taxon>Halobacteria</taxon>
        <taxon>Halobacteriales</taxon>
        <taxon>Halococcaceae</taxon>
        <taxon>Halalkalicoccus</taxon>
    </lineage>
</organism>
<dbReference type="Pfam" id="PF25951">
    <property type="entry name" value="DUF7989"/>
    <property type="match status" value="1"/>
</dbReference>
<feature type="region of interest" description="Disordered" evidence="1">
    <location>
        <begin position="1"/>
        <end position="79"/>
    </location>
</feature>
<feature type="compositionally biased region" description="Basic and acidic residues" evidence="1">
    <location>
        <begin position="36"/>
        <end position="71"/>
    </location>
</feature>
<dbReference type="AlphaFoldDB" id="A0ABD5V4L3"/>
<dbReference type="EMBL" id="JBHSXQ010000004">
    <property type="protein sequence ID" value="MFC6906365.1"/>
    <property type="molecule type" value="Genomic_DNA"/>
</dbReference>
<dbReference type="RefSeq" id="WP_340604921.1">
    <property type="nucleotide sequence ID" value="NZ_JBBMXV010000004.1"/>
</dbReference>
<reference evidence="2 3" key="1">
    <citation type="journal article" date="2019" name="Int. J. Syst. Evol. Microbiol.">
        <title>The Global Catalogue of Microorganisms (GCM) 10K type strain sequencing project: providing services to taxonomists for standard genome sequencing and annotation.</title>
        <authorList>
            <consortium name="The Broad Institute Genomics Platform"/>
            <consortium name="The Broad Institute Genome Sequencing Center for Infectious Disease"/>
            <person name="Wu L."/>
            <person name="Ma J."/>
        </authorList>
    </citation>
    <scope>NUCLEOTIDE SEQUENCE [LARGE SCALE GENOMIC DNA]</scope>
    <source>
        <strain evidence="2 3">CGMCC 1.3240</strain>
    </source>
</reference>